<evidence type="ECO:0000313" key="6">
    <source>
        <dbReference type="Proteomes" id="UP000184048"/>
    </source>
</evidence>
<dbReference type="SUPFAM" id="SSF103088">
    <property type="entry name" value="OmpA-like"/>
    <property type="match status" value="2"/>
</dbReference>
<dbReference type="InterPro" id="IPR006665">
    <property type="entry name" value="OmpA-like"/>
</dbReference>
<dbReference type="InterPro" id="IPR036737">
    <property type="entry name" value="OmpA-like_sf"/>
</dbReference>
<gene>
    <name evidence="5" type="ORF">SAMN02745131_04096</name>
</gene>
<organism evidence="5 6">
    <name type="scientific">Flavisolibacter ginsengisoli DSM 18119</name>
    <dbReference type="NCBI Taxonomy" id="1121884"/>
    <lineage>
        <taxon>Bacteria</taxon>
        <taxon>Pseudomonadati</taxon>
        <taxon>Bacteroidota</taxon>
        <taxon>Chitinophagia</taxon>
        <taxon>Chitinophagales</taxon>
        <taxon>Chitinophagaceae</taxon>
        <taxon>Flavisolibacter</taxon>
    </lineage>
</organism>
<dbReference type="PRINTS" id="PR01021">
    <property type="entry name" value="OMPADOMAIN"/>
</dbReference>
<name>A0A1M5GAN8_9BACT</name>
<keyword evidence="6" id="KW-1185">Reference proteome</keyword>
<sequence>MLVFHSRTQKTALLFLGLILAGSRIGAQQLNRTEPIWWFGESVAANLNYYRGTTQMLNENVTVPTAFHKGSGVKPYFSLLTEYRPNKKWGGMLNIAYDNRGGKFDDVVAPCNCPAELKTNISYIAIEPSLRLAPFASSFYIFAGPTISYNVAKSFTYKQEKQEDRTGDWSNVHKTAFSAQAGAGIDLMLSAPSNTTQVSLSPFVSFLTDLGHEPRANQTWSFYAVRAGVALKIGSQKRKKDIPSTVSEQKINFSVRAPRLVSPNRQVKETFPLRNSVFFNMGSVEIPGRYVMLNSAQAKAFREEELQDNQPANLNNGRSSRQLAVYHNILNILGDRLRSNPKSTITLVGASDKNPAEGKQMAEKIKDYLVETFNIDASRIITEGRDKPLVPSEQPDAKKELSLLREGDRRVDIISTSNELLMQVGGNASPFLKPVQIEAIQQDPLDSHVIFNALGASELLKSWTIEVTDEKGAVQHYGPFTKDQASVPGKTILGNDMQGNYKVVMLGETNTGKPVKAESSVSLLKTDEEKQVGRRYSILFDFDKSKSISTYESFLTNVVVPLIPENGTVIIHGHSDVIGEENYNVSLSLERAVGAQNIMEAALLKAGKKGVNFETFGFGEDTGMAPFENNLPEERFYNRTVIIDIVPQK</sequence>
<reference evidence="5 6" key="1">
    <citation type="submission" date="2016-11" db="EMBL/GenBank/DDBJ databases">
        <authorList>
            <person name="Jaros S."/>
            <person name="Januszkiewicz K."/>
            <person name="Wedrychowicz H."/>
        </authorList>
    </citation>
    <scope>NUCLEOTIDE SEQUENCE [LARGE SCALE GENOMIC DNA]</scope>
    <source>
        <strain evidence="5 6">DSM 18119</strain>
    </source>
</reference>
<keyword evidence="2 3" id="KW-0472">Membrane</keyword>
<evidence type="ECO:0000313" key="5">
    <source>
        <dbReference type="EMBL" id="SHG00738.1"/>
    </source>
</evidence>
<dbReference type="AlphaFoldDB" id="A0A1M5GAN8"/>
<dbReference type="STRING" id="1121884.SAMN02745131_04096"/>
<feature type="domain" description="OmpA-like" evidence="4">
    <location>
        <begin position="294"/>
        <end position="419"/>
    </location>
</feature>
<evidence type="ECO:0000256" key="3">
    <source>
        <dbReference type="PROSITE-ProRule" id="PRU00473"/>
    </source>
</evidence>
<evidence type="ECO:0000256" key="2">
    <source>
        <dbReference type="ARBA" id="ARBA00023136"/>
    </source>
</evidence>
<comment type="subcellular location">
    <subcellularLocation>
        <location evidence="1">Membrane</location>
    </subcellularLocation>
</comment>
<dbReference type="Proteomes" id="UP000184048">
    <property type="component" value="Unassembled WGS sequence"/>
</dbReference>
<feature type="domain" description="OmpA-like" evidence="4">
    <location>
        <begin position="527"/>
        <end position="649"/>
    </location>
</feature>
<dbReference type="InterPro" id="IPR006664">
    <property type="entry name" value="OMP_bac"/>
</dbReference>
<dbReference type="Gene3D" id="3.30.1330.60">
    <property type="entry name" value="OmpA-like domain"/>
    <property type="match status" value="2"/>
</dbReference>
<evidence type="ECO:0000259" key="4">
    <source>
        <dbReference type="PROSITE" id="PS51123"/>
    </source>
</evidence>
<protein>
    <submittedName>
        <fullName evidence="5">OmpA family protein</fullName>
    </submittedName>
</protein>
<dbReference type="GO" id="GO:0016020">
    <property type="term" value="C:membrane"/>
    <property type="evidence" value="ECO:0007669"/>
    <property type="project" value="UniProtKB-SubCell"/>
</dbReference>
<accession>A0A1M5GAN8</accession>
<dbReference type="OrthoDB" id="9805566at2"/>
<dbReference type="Pfam" id="PF13568">
    <property type="entry name" value="OMP_b-brl_2"/>
    <property type="match status" value="1"/>
</dbReference>
<proteinExistence type="predicted"/>
<dbReference type="InterPro" id="IPR025665">
    <property type="entry name" value="Beta-barrel_OMP_2"/>
</dbReference>
<dbReference type="EMBL" id="FQUU01000029">
    <property type="protein sequence ID" value="SHG00738.1"/>
    <property type="molecule type" value="Genomic_DNA"/>
</dbReference>
<dbReference type="RefSeq" id="WP_072837204.1">
    <property type="nucleotide sequence ID" value="NZ_FQUU01000029.1"/>
</dbReference>
<evidence type="ECO:0000256" key="1">
    <source>
        <dbReference type="ARBA" id="ARBA00004370"/>
    </source>
</evidence>
<dbReference type="PROSITE" id="PS51123">
    <property type="entry name" value="OMPA_2"/>
    <property type="match status" value="2"/>
</dbReference>